<reference evidence="2 3" key="1">
    <citation type="submission" date="2021-06" db="EMBL/GenBank/DDBJ databases">
        <title>Caerostris darwini draft genome.</title>
        <authorList>
            <person name="Kono N."/>
            <person name="Arakawa K."/>
        </authorList>
    </citation>
    <scope>NUCLEOTIDE SEQUENCE [LARGE SCALE GENOMIC DNA]</scope>
</reference>
<comment type="caution">
    <text evidence="2">The sequence shown here is derived from an EMBL/GenBank/DDBJ whole genome shotgun (WGS) entry which is preliminary data.</text>
</comment>
<evidence type="ECO:0000256" key="1">
    <source>
        <dbReference type="SAM" id="Phobius"/>
    </source>
</evidence>
<name>A0AAV4P2V6_9ARAC</name>
<keyword evidence="1" id="KW-0472">Membrane</keyword>
<organism evidence="2 3">
    <name type="scientific">Caerostris darwini</name>
    <dbReference type="NCBI Taxonomy" id="1538125"/>
    <lineage>
        <taxon>Eukaryota</taxon>
        <taxon>Metazoa</taxon>
        <taxon>Ecdysozoa</taxon>
        <taxon>Arthropoda</taxon>
        <taxon>Chelicerata</taxon>
        <taxon>Arachnida</taxon>
        <taxon>Araneae</taxon>
        <taxon>Araneomorphae</taxon>
        <taxon>Entelegynae</taxon>
        <taxon>Araneoidea</taxon>
        <taxon>Araneidae</taxon>
        <taxon>Caerostris</taxon>
    </lineage>
</organism>
<sequence length="160" mass="17720">MKNKQKKKHCQGKQRRRRRCIFILRITSGIIRGCSQALQHVISPLPPYEALAISGIDRLISPSTHESILSSASVWQPDVLSYGITSRLYKSLTRTGSCHYLISKLDAENVSNLTEFVVSGSLNTHPGAESRNLTGVIRTYTLQSTPLSVTKLLSPKINST</sequence>
<keyword evidence="1" id="KW-0812">Transmembrane</keyword>
<accession>A0AAV4P2V6</accession>
<keyword evidence="3" id="KW-1185">Reference proteome</keyword>
<feature type="transmembrane region" description="Helical" evidence="1">
    <location>
        <begin position="20"/>
        <end position="38"/>
    </location>
</feature>
<gene>
    <name evidence="2" type="ORF">CDAR_74951</name>
</gene>
<evidence type="ECO:0000313" key="2">
    <source>
        <dbReference type="EMBL" id="GIX90546.1"/>
    </source>
</evidence>
<protein>
    <submittedName>
        <fullName evidence="2">Uncharacterized protein</fullName>
    </submittedName>
</protein>
<dbReference type="Proteomes" id="UP001054837">
    <property type="component" value="Unassembled WGS sequence"/>
</dbReference>
<evidence type="ECO:0000313" key="3">
    <source>
        <dbReference type="Proteomes" id="UP001054837"/>
    </source>
</evidence>
<dbReference type="AlphaFoldDB" id="A0AAV4P2V6"/>
<proteinExistence type="predicted"/>
<dbReference type="EMBL" id="BPLQ01002250">
    <property type="protein sequence ID" value="GIX90546.1"/>
    <property type="molecule type" value="Genomic_DNA"/>
</dbReference>
<keyword evidence="1" id="KW-1133">Transmembrane helix</keyword>